<reference evidence="3" key="1">
    <citation type="submission" date="2022-07" db="EMBL/GenBank/DDBJ databases">
        <title>Fungi with potential for degradation of polypropylene.</title>
        <authorList>
            <person name="Gostincar C."/>
        </authorList>
    </citation>
    <scope>NUCLEOTIDE SEQUENCE</scope>
    <source>
        <strain evidence="3">EXF-13308</strain>
    </source>
</reference>
<evidence type="ECO:0000313" key="4">
    <source>
        <dbReference type="Proteomes" id="UP001174694"/>
    </source>
</evidence>
<evidence type="ECO:0000313" key="3">
    <source>
        <dbReference type="EMBL" id="KAJ9148454.1"/>
    </source>
</evidence>
<feature type="region of interest" description="Disordered" evidence="2">
    <location>
        <begin position="49"/>
        <end position="72"/>
    </location>
</feature>
<comment type="similarity">
    <text evidence="1">Belongs to the methyltransferase superfamily. LaeA methyltransferase family.</text>
</comment>
<dbReference type="Pfam" id="PF13489">
    <property type="entry name" value="Methyltransf_23"/>
    <property type="match status" value="1"/>
</dbReference>
<keyword evidence="4" id="KW-1185">Reference proteome</keyword>
<dbReference type="InterPro" id="IPR029063">
    <property type="entry name" value="SAM-dependent_MTases_sf"/>
</dbReference>
<dbReference type="EMBL" id="JANBVO010000012">
    <property type="protein sequence ID" value="KAJ9148454.1"/>
    <property type="molecule type" value="Genomic_DNA"/>
</dbReference>
<sequence length="364" mass="40372">MSGEETLAAATGGTDIGSVATAFQPPAAGSPPGGAAQDLHVAAHWAQLAEDEHGDDSDSAIGPDNASSTESMTPSILAYRTLHGRTYHSQRGNAQYWASNDEPQNDHHFLLLLLDGKLFLAPLKKDIQTVLDIGTGTGLWAIDFADEFPDANVIGTDISPIQPSWVPPNLTFEIEDCTEEWTFKPDSVDFVHMRYLYGSIKDWAALFREAYRVCKPGGWVESYEASPMMESDDGSVTEGSAMSKWGGFFIEGGRKLSRTFTVVDDDIQQTYMRDAGFVDIDVKNLKVPIGGWTQDAKLKEIGQYVQVALEADYEGYVMYMAGLLGWTEEEVTVYCAQLRREIRSRKYHPFYRQRVVWGRKPEGS</sequence>
<organism evidence="3 4">
    <name type="scientific">Pleurostoma richardsiae</name>
    <dbReference type="NCBI Taxonomy" id="41990"/>
    <lineage>
        <taxon>Eukaryota</taxon>
        <taxon>Fungi</taxon>
        <taxon>Dikarya</taxon>
        <taxon>Ascomycota</taxon>
        <taxon>Pezizomycotina</taxon>
        <taxon>Sordariomycetes</taxon>
        <taxon>Sordariomycetidae</taxon>
        <taxon>Calosphaeriales</taxon>
        <taxon>Pleurostomataceae</taxon>
        <taxon>Pleurostoma</taxon>
    </lineage>
</organism>
<dbReference type="SUPFAM" id="SSF53335">
    <property type="entry name" value="S-adenosyl-L-methionine-dependent methyltransferases"/>
    <property type="match status" value="1"/>
</dbReference>
<dbReference type="CDD" id="cd02440">
    <property type="entry name" value="AdoMet_MTases"/>
    <property type="match status" value="1"/>
</dbReference>
<dbReference type="AlphaFoldDB" id="A0AA38VJT8"/>
<dbReference type="Proteomes" id="UP001174694">
    <property type="component" value="Unassembled WGS sequence"/>
</dbReference>
<comment type="caution">
    <text evidence="3">The sequence shown here is derived from an EMBL/GenBank/DDBJ whole genome shotgun (WGS) entry which is preliminary data.</text>
</comment>
<dbReference type="GO" id="GO:0032259">
    <property type="term" value="P:methylation"/>
    <property type="evidence" value="ECO:0007669"/>
    <property type="project" value="UniProtKB-KW"/>
</dbReference>
<dbReference type="Gene3D" id="3.40.50.150">
    <property type="entry name" value="Vaccinia Virus protein VP39"/>
    <property type="match status" value="1"/>
</dbReference>
<evidence type="ECO:0000256" key="2">
    <source>
        <dbReference type="SAM" id="MobiDB-lite"/>
    </source>
</evidence>
<dbReference type="GO" id="GO:0008168">
    <property type="term" value="F:methyltransferase activity"/>
    <property type="evidence" value="ECO:0007669"/>
    <property type="project" value="UniProtKB-KW"/>
</dbReference>
<keyword evidence="3" id="KW-0489">Methyltransferase</keyword>
<dbReference type="PANTHER" id="PTHR43591:SF10">
    <property type="entry name" value="ABC TRANSMEMBRANE TYPE-1 DOMAIN-CONTAINING PROTEIN-RELATED"/>
    <property type="match status" value="1"/>
</dbReference>
<gene>
    <name evidence="3" type="ORF">NKR23_g4935</name>
</gene>
<protein>
    <submittedName>
        <fullName evidence="3">Methyltransferase</fullName>
    </submittedName>
</protein>
<evidence type="ECO:0000256" key="1">
    <source>
        <dbReference type="ARBA" id="ARBA00038158"/>
    </source>
</evidence>
<name>A0AA38VJT8_9PEZI</name>
<dbReference type="PANTHER" id="PTHR43591">
    <property type="entry name" value="METHYLTRANSFERASE"/>
    <property type="match status" value="1"/>
</dbReference>
<proteinExistence type="inferred from homology"/>
<accession>A0AA38VJT8</accession>
<keyword evidence="3" id="KW-0808">Transferase</keyword>